<feature type="compositionally biased region" description="Basic and acidic residues" evidence="1">
    <location>
        <begin position="122"/>
        <end position="134"/>
    </location>
</feature>
<dbReference type="EMBL" id="LVHI01000006">
    <property type="protein sequence ID" value="OAK56081.1"/>
    <property type="molecule type" value="Genomic_DNA"/>
</dbReference>
<feature type="region of interest" description="Disordered" evidence="1">
    <location>
        <begin position="119"/>
        <end position="142"/>
    </location>
</feature>
<reference evidence="2 3" key="1">
    <citation type="submission" date="2016-03" db="EMBL/GenBank/DDBJ databases">
        <title>Genome sequence of Rhodococcus kyotonensis KB10.</title>
        <authorList>
            <person name="Jeong H."/>
            <person name="Hong C.E."/>
            <person name="Jo S.H."/>
            <person name="Park J.M."/>
        </authorList>
    </citation>
    <scope>NUCLEOTIDE SEQUENCE [LARGE SCALE GENOMIC DNA]</scope>
    <source>
        <strain evidence="2 3">KB10</strain>
    </source>
</reference>
<protein>
    <submittedName>
        <fullName evidence="2">Uncharacterized protein</fullName>
    </submittedName>
</protein>
<dbReference type="Proteomes" id="UP000077519">
    <property type="component" value="Unassembled WGS sequence"/>
</dbReference>
<feature type="region of interest" description="Disordered" evidence="1">
    <location>
        <begin position="1"/>
        <end position="53"/>
    </location>
</feature>
<dbReference type="AlphaFoldDB" id="A0A177YKZ3"/>
<feature type="compositionally biased region" description="Basic and acidic residues" evidence="1">
    <location>
        <begin position="24"/>
        <end position="37"/>
    </location>
</feature>
<gene>
    <name evidence="2" type="ORF">A3K89_17970</name>
</gene>
<evidence type="ECO:0000313" key="2">
    <source>
        <dbReference type="EMBL" id="OAK56081.1"/>
    </source>
</evidence>
<accession>A0A177YKZ3</accession>
<organism evidence="2 3">
    <name type="scientific">Rhodococcoides kyotonense</name>
    <dbReference type="NCBI Taxonomy" id="398843"/>
    <lineage>
        <taxon>Bacteria</taxon>
        <taxon>Bacillati</taxon>
        <taxon>Actinomycetota</taxon>
        <taxon>Actinomycetes</taxon>
        <taxon>Mycobacteriales</taxon>
        <taxon>Nocardiaceae</taxon>
        <taxon>Rhodococcoides</taxon>
    </lineage>
</organism>
<keyword evidence="3" id="KW-1185">Reference proteome</keyword>
<proteinExistence type="predicted"/>
<evidence type="ECO:0000256" key="1">
    <source>
        <dbReference type="SAM" id="MobiDB-lite"/>
    </source>
</evidence>
<comment type="caution">
    <text evidence="2">The sequence shown here is derived from an EMBL/GenBank/DDBJ whole genome shotgun (WGS) entry which is preliminary data.</text>
</comment>
<evidence type="ECO:0000313" key="3">
    <source>
        <dbReference type="Proteomes" id="UP000077519"/>
    </source>
</evidence>
<sequence>MGGSVTAERAPVGPVERGNAAAARARELQQRRLDLKSGKPCTPETARSAQTRADMAYERAARAHLAASDGHYRASMAHVRAAEVHERAIELGFGDADEHRKAAAQHRKAAWENNIAGAVSQREAESDFASERSARQRLSGGR</sequence>
<name>A0A177YKZ3_9NOCA</name>